<feature type="compositionally biased region" description="Low complexity" evidence="1">
    <location>
        <begin position="101"/>
        <end position="119"/>
    </location>
</feature>
<sequence>MCRKANLRGGGGENPQTSGDRPQTSVHIYHGTRRVGLADFQRWHQRWASTHVRTASSAGRNESRWCRSASGSAPTRSSLTPAGPPSCSFPLFPRGIPSNMPRASTLATSPPPASAVASPQGRQRRKAR</sequence>
<reference evidence="2" key="1">
    <citation type="submission" date="2014-09" db="EMBL/GenBank/DDBJ databases">
        <authorList>
            <person name="Magalhaes I.L.F."/>
            <person name="Oliveira U."/>
            <person name="Santos F.R."/>
            <person name="Vidigal T.H.D.A."/>
            <person name="Brescovit A.D."/>
            <person name="Santos A.J."/>
        </authorList>
    </citation>
    <scope>NUCLEOTIDE SEQUENCE</scope>
    <source>
        <tissue evidence="2">Shoot tissue taken approximately 20 cm above the soil surface</tissue>
    </source>
</reference>
<feature type="compositionally biased region" description="Polar residues" evidence="1">
    <location>
        <begin position="69"/>
        <end position="80"/>
    </location>
</feature>
<organism evidence="2">
    <name type="scientific">Arundo donax</name>
    <name type="common">Giant reed</name>
    <name type="synonym">Donax arundinaceus</name>
    <dbReference type="NCBI Taxonomy" id="35708"/>
    <lineage>
        <taxon>Eukaryota</taxon>
        <taxon>Viridiplantae</taxon>
        <taxon>Streptophyta</taxon>
        <taxon>Embryophyta</taxon>
        <taxon>Tracheophyta</taxon>
        <taxon>Spermatophyta</taxon>
        <taxon>Magnoliopsida</taxon>
        <taxon>Liliopsida</taxon>
        <taxon>Poales</taxon>
        <taxon>Poaceae</taxon>
        <taxon>PACMAD clade</taxon>
        <taxon>Arundinoideae</taxon>
        <taxon>Arundineae</taxon>
        <taxon>Arundo</taxon>
    </lineage>
</organism>
<accession>A0A0A9F1L7</accession>
<reference evidence="2" key="2">
    <citation type="journal article" date="2015" name="Data Brief">
        <title>Shoot transcriptome of the giant reed, Arundo donax.</title>
        <authorList>
            <person name="Barrero R.A."/>
            <person name="Guerrero F.D."/>
            <person name="Moolhuijzen P."/>
            <person name="Goolsby J.A."/>
            <person name="Tidwell J."/>
            <person name="Bellgard S.E."/>
            <person name="Bellgard M.I."/>
        </authorList>
    </citation>
    <scope>NUCLEOTIDE SEQUENCE</scope>
    <source>
        <tissue evidence="2">Shoot tissue taken approximately 20 cm above the soil surface</tissue>
    </source>
</reference>
<proteinExistence type="predicted"/>
<feature type="region of interest" description="Disordered" evidence="1">
    <location>
        <begin position="51"/>
        <end position="128"/>
    </location>
</feature>
<evidence type="ECO:0000256" key="1">
    <source>
        <dbReference type="SAM" id="MobiDB-lite"/>
    </source>
</evidence>
<dbReference type="EMBL" id="GBRH01191674">
    <property type="protein sequence ID" value="JAE06222.1"/>
    <property type="molecule type" value="Transcribed_RNA"/>
</dbReference>
<name>A0A0A9F1L7_ARUDO</name>
<dbReference type="AlphaFoldDB" id="A0A0A9F1L7"/>
<protein>
    <submittedName>
        <fullName evidence="2">Uncharacterized protein</fullName>
    </submittedName>
</protein>
<feature type="compositionally biased region" description="Polar residues" evidence="1">
    <location>
        <begin position="14"/>
        <end position="25"/>
    </location>
</feature>
<feature type="compositionally biased region" description="Polar residues" evidence="1">
    <location>
        <begin position="51"/>
        <end position="60"/>
    </location>
</feature>
<feature type="region of interest" description="Disordered" evidence="1">
    <location>
        <begin position="1"/>
        <end position="25"/>
    </location>
</feature>
<evidence type="ECO:0000313" key="2">
    <source>
        <dbReference type="EMBL" id="JAE06222.1"/>
    </source>
</evidence>